<evidence type="ECO:0000313" key="2">
    <source>
        <dbReference type="Proteomes" id="UP000248724"/>
    </source>
</evidence>
<reference evidence="1 2" key="1">
    <citation type="journal article" date="2017" name="Nature">
        <title>Atmospheric trace gases support primary production in Antarctic desert surface soil.</title>
        <authorList>
            <person name="Ji M."/>
            <person name="Greening C."/>
            <person name="Vanwonterghem I."/>
            <person name="Carere C.R."/>
            <person name="Bay S.K."/>
            <person name="Steen J.A."/>
            <person name="Montgomery K."/>
            <person name="Lines T."/>
            <person name="Beardall J."/>
            <person name="van Dorst J."/>
            <person name="Snape I."/>
            <person name="Stott M.B."/>
            <person name="Hugenholtz P."/>
            <person name="Ferrari B.C."/>
        </authorList>
    </citation>
    <scope>NUCLEOTIDE SEQUENCE [LARGE SCALE GENOMIC DNA]</scope>
    <source>
        <strain evidence="1">RRmetagenome_bin12</strain>
    </source>
</reference>
<proteinExistence type="predicted"/>
<evidence type="ECO:0008006" key="3">
    <source>
        <dbReference type="Google" id="ProtNLM"/>
    </source>
</evidence>
<organism evidence="1 2">
    <name type="scientific">Candidatus Aeolococcus gillhamiae</name>
    <dbReference type="NCBI Taxonomy" id="3127015"/>
    <lineage>
        <taxon>Bacteria</taxon>
        <taxon>Bacillati</taxon>
        <taxon>Candidatus Dormiibacterota</taxon>
        <taxon>Candidatus Dormibacteria</taxon>
        <taxon>Candidatus Aeolococcales</taxon>
        <taxon>Candidatus Aeolococcaceae</taxon>
        <taxon>Candidatus Aeolococcus</taxon>
    </lineage>
</organism>
<comment type="caution">
    <text evidence="1">The sequence shown here is derived from an EMBL/GenBank/DDBJ whole genome shotgun (WGS) entry which is preliminary data.</text>
</comment>
<dbReference type="Proteomes" id="UP000248724">
    <property type="component" value="Unassembled WGS sequence"/>
</dbReference>
<protein>
    <recommendedName>
        <fullName evidence="3">Type II toxin-antitoxin system RelE/ParE family toxin</fullName>
    </recommendedName>
</protein>
<sequence>MPTPFRLSWSDSALRYLEQLHERAPGQAEAVVNTMEWMAEAGFALGPEVRPGRRYWPVPPQGVYYTERHRTLYVARVVDVRRRRSRHP</sequence>
<name>A0A2W5Z2Z0_9BACT</name>
<dbReference type="AlphaFoldDB" id="A0A2W5Z2Z0"/>
<dbReference type="EMBL" id="QHBU01000256">
    <property type="protein sequence ID" value="PZR78517.1"/>
    <property type="molecule type" value="Genomic_DNA"/>
</dbReference>
<gene>
    <name evidence="1" type="ORF">DLM65_12740</name>
</gene>
<evidence type="ECO:0000313" key="1">
    <source>
        <dbReference type="EMBL" id="PZR78517.1"/>
    </source>
</evidence>
<accession>A0A2W5Z2Z0</accession>